<comment type="caution">
    <text evidence="5">The sequence shown here is derived from an EMBL/GenBank/DDBJ whole genome shotgun (WGS) entry which is preliminary data.</text>
</comment>
<proteinExistence type="predicted"/>
<dbReference type="OrthoDB" id="1577640at2759"/>
<dbReference type="AlphaFoldDB" id="A0A4U0XWZ1"/>
<dbReference type="EMBL" id="NAJN01000027">
    <property type="protein sequence ID" value="TKA81357.1"/>
    <property type="molecule type" value="Genomic_DNA"/>
</dbReference>
<evidence type="ECO:0000313" key="6">
    <source>
        <dbReference type="Proteomes" id="UP000308768"/>
    </source>
</evidence>
<dbReference type="Pfam" id="PF22939">
    <property type="entry name" value="WHD_GPIID"/>
    <property type="match status" value="1"/>
</dbReference>
<gene>
    <name evidence="5" type="ORF">B0A49_00264</name>
</gene>
<dbReference type="PROSITE" id="PS50088">
    <property type="entry name" value="ANK_REPEAT"/>
    <property type="match status" value="2"/>
</dbReference>
<organism evidence="5 6">
    <name type="scientific">Cryomyces minteri</name>
    <dbReference type="NCBI Taxonomy" id="331657"/>
    <lineage>
        <taxon>Eukaryota</taxon>
        <taxon>Fungi</taxon>
        <taxon>Dikarya</taxon>
        <taxon>Ascomycota</taxon>
        <taxon>Pezizomycotina</taxon>
        <taxon>Dothideomycetes</taxon>
        <taxon>Dothideomycetes incertae sedis</taxon>
        <taxon>Cryomyces</taxon>
    </lineage>
</organism>
<dbReference type="PANTHER" id="PTHR10039:SF16">
    <property type="entry name" value="GPI INOSITOL-DEACYLASE"/>
    <property type="match status" value="1"/>
</dbReference>
<accession>A0A4U0XWZ1</accession>
<dbReference type="SMART" id="SM00248">
    <property type="entry name" value="ANK"/>
    <property type="match status" value="3"/>
</dbReference>
<dbReference type="InterPro" id="IPR036770">
    <property type="entry name" value="Ankyrin_rpt-contain_sf"/>
</dbReference>
<dbReference type="STRING" id="331657.A0A4U0XWZ1"/>
<evidence type="ECO:0000259" key="3">
    <source>
        <dbReference type="Pfam" id="PF22939"/>
    </source>
</evidence>
<keyword evidence="6" id="KW-1185">Reference proteome</keyword>
<name>A0A4U0XWZ1_9PEZI</name>
<dbReference type="Pfam" id="PF13637">
    <property type="entry name" value="Ank_4"/>
    <property type="match status" value="1"/>
</dbReference>
<feature type="repeat" description="ANK" evidence="2">
    <location>
        <begin position="455"/>
        <end position="487"/>
    </location>
</feature>
<dbReference type="InterPro" id="IPR056884">
    <property type="entry name" value="NPHP3-like_N"/>
</dbReference>
<evidence type="ECO:0000256" key="1">
    <source>
        <dbReference type="ARBA" id="ARBA00022737"/>
    </source>
</evidence>
<dbReference type="PANTHER" id="PTHR10039">
    <property type="entry name" value="AMELOGENIN"/>
    <property type="match status" value="1"/>
</dbReference>
<dbReference type="InterPro" id="IPR054471">
    <property type="entry name" value="GPIID_WHD"/>
</dbReference>
<dbReference type="SUPFAM" id="SSF48403">
    <property type="entry name" value="Ankyrin repeat"/>
    <property type="match status" value="1"/>
</dbReference>
<keyword evidence="1" id="KW-0677">Repeat</keyword>
<dbReference type="InterPro" id="IPR002110">
    <property type="entry name" value="Ankyrin_rpt"/>
</dbReference>
<evidence type="ECO:0000313" key="5">
    <source>
        <dbReference type="EMBL" id="TKA81357.1"/>
    </source>
</evidence>
<dbReference type="Pfam" id="PF24883">
    <property type="entry name" value="NPHP3_N"/>
    <property type="match status" value="1"/>
</dbReference>
<evidence type="ECO:0000256" key="2">
    <source>
        <dbReference type="PROSITE-ProRule" id="PRU00023"/>
    </source>
</evidence>
<feature type="domain" description="GPI inositol-deacylase winged helix" evidence="3">
    <location>
        <begin position="307"/>
        <end position="384"/>
    </location>
</feature>
<reference evidence="5 6" key="1">
    <citation type="submission" date="2017-03" db="EMBL/GenBank/DDBJ databases">
        <title>Genomes of endolithic fungi from Antarctica.</title>
        <authorList>
            <person name="Coleine C."/>
            <person name="Masonjones S."/>
            <person name="Stajich J.E."/>
        </authorList>
    </citation>
    <scope>NUCLEOTIDE SEQUENCE [LARGE SCALE GENOMIC DNA]</scope>
    <source>
        <strain evidence="5 6">CCFEE 5187</strain>
    </source>
</reference>
<feature type="repeat" description="ANK" evidence="2">
    <location>
        <begin position="422"/>
        <end position="454"/>
    </location>
</feature>
<feature type="domain" description="Nephrocystin 3-like N-terminal" evidence="4">
    <location>
        <begin position="122"/>
        <end position="250"/>
    </location>
</feature>
<keyword evidence="2" id="KW-0040">ANK repeat</keyword>
<dbReference type="Proteomes" id="UP000308768">
    <property type="component" value="Unassembled WGS sequence"/>
</dbReference>
<dbReference type="PROSITE" id="PS50297">
    <property type="entry name" value="ANK_REP_REGION"/>
    <property type="match status" value="2"/>
</dbReference>
<sequence>MIEAIGAASCVIAVLQLSGKTLPVAYACSTRLKGAKKEIETARVGLEILMGSLKGLEDLTKTMTSTTPTLEALSRPEGPLRYCLNELKDLENDLAPSKRISRVLTWPLRERELVVARQYYGIIEDIRETCALETGPALAFFYFNFNDQTKQACTQYLCSLTGQLCRQRMRQRMEIPDCIRVLHKRHLDQQRPAPVPELLQCLVAVAQGFQRVFLITDALDECGERQKLLGVLEKLVSGSGGSLNVLVTSRKEKDIESVLGSSSSYCISVQDEVPRADFQTYIRARLEKDVRLQRVPPTIKDDIRTSLCRATLIWLAFSARPLRLNEVAEALAIGPEGDNSLEDERLFDAYDVLEICPSLATMSHDDRISLAYFSVKEYLVSDRLSELMPSFGVTETMANTLIAQSCLRRYGRWVSNCSARHNGCPALNWAAASGREAATRLLLAHGADVVASDGLKQTALHEAARFGHAAVCRVLLDAGADAAAMDFKHRRPLTLALAKSCHDIVAVLREHEAGRCRDDAEQVGLRTDGRVPRGLWMG</sequence>
<protein>
    <submittedName>
        <fullName evidence="5">Uncharacterized protein</fullName>
    </submittedName>
</protein>
<evidence type="ECO:0000259" key="4">
    <source>
        <dbReference type="Pfam" id="PF24883"/>
    </source>
</evidence>
<dbReference type="Gene3D" id="1.25.40.20">
    <property type="entry name" value="Ankyrin repeat-containing domain"/>
    <property type="match status" value="1"/>
</dbReference>